<keyword evidence="3" id="KW-1185">Reference proteome</keyword>
<name>D8QAG4_SCHCM</name>
<keyword evidence="1" id="KW-0472">Membrane</keyword>
<feature type="transmembrane region" description="Helical" evidence="1">
    <location>
        <begin position="34"/>
        <end position="53"/>
    </location>
</feature>
<reference evidence="2 3" key="1">
    <citation type="journal article" date="2010" name="Nat. Biotechnol.">
        <title>Genome sequence of the model mushroom Schizophyllum commune.</title>
        <authorList>
            <person name="Ohm R.A."/>
            <person name="de Jong J.F."/>
            <person name="Lugones L.G."/>
            <person name="Aerts A."/>
            <person name="Kothe E."/>
            <person name="Stajich J.E."/>
            <person name="de Vries R.P."/>
            <person name="Record E."/>
            <person name="Levasseur A."/>
            <person name="Baker S.E."/>
            <person name="Bartholomew K.A."/>
            <person name="Coutinho P.M."/>
            <person name="Erdmann S."/>
            <person name="Fowler T.J."/>
            <person name="Gathman A.C."/>
            <person name="Lombard V."/>
            <person name="Henrissat B."/>
            <person name="Knabe N."/>
            <person name="Kuees U."/>
            <person name="Lilly W.W."/>
            <person name="Lindquist E."/>
            <person name="Lucas S."/>
            <person name="Magnuson J.K."/>
            <person name="Piumi F."/>
            <person name="Raudaskoski M."/>
            <person name="Salamov A."/>
            <person name="Schmutz J."/>
            <person name="Schwarze F.W.M.R."/>
            <person name="vanKuyk P.A."/>
            <person name="Horton J.S."/>
            <person name="Grigoriev I.V."/>
            <person name="Woesten H.A.B."/>
        </authorList>
    </citation>
    <scope>NUCLEOTIDE SEQUENCE [LARGE SCALE GENOMIC DNA]</scope>
    <source>
        <strain evidence="3">H4-8 / FGSC 9210</strain>
    </source>
</reference>
<proteinExistence type="predicted"/>
<dbReference type="InParanoid" id="D8QAG4"/>
<dbReference type="VEuPathDB" id="FungiDB:SCHCODRAFT_02630623"/>
<keyword evidence="1" id="KW-1133">Transmembrane helix</keyword>
<organism evidence="3">
    <name type="scientific">Schizophyllum commune (strain H4-8 / FGSC 9210)</name>
    <name type="common">Split gill fungus</name>
    <dbReference type="NCBI Taxonomy" id="578458"/>
    <lineage>
        <taxon>Eukaryota</taxon>
        <taxon>Fungi</taxon>
        <taxon>Dikarya</taxon>
        <taxon>Basidiomycota</taxon>
        <taxon>Agaricomycotina</taxon>
        <taxon>Agaricomycetes</taxon>
        <taxon>Agaricomycetidae</taxon>
        <taxon>Agaricales</taxon>
        <taxon>Schizophyllaceae</taxon>
        <taxon>Schizophyllum</taxon>
    </lineage>
</organism>
<protein>
    <submittedName>
        <fullName evidence="2">Uncharacterized protein</fullName>
    </submittedName>
</protein>
<dbReference type="EMBL" id="GL377308">
    <property type="protein sequence ID" value="EFI95833.1"/>
    <property type="molecule type" value="Genomic_DNA"/>
</dbReference>
<evidence type="ECO:0000313" key="2">
    <source>
        <dbReference type="EMBL" id="EFI95833.1"/>
    </source>
</evidence>
<evidence type="ECO:0000256" key="1">
    <source>
        <dbReference type="SAM" id="Phobius"/>
    </source>
</evidence>
<keyword evidence="1" id="KW-0812">Transmembrane</keyword>
<dbReference type="Proteomes" id="UP000007431">
    <property type="component" value="Unassembled WGS sequence"/>
</dbReference>
<feature type="non-terminal residue" evidence="2">
    <location>
        <position position="67"/>
    </location>
</feature>
<evidence type="ECO:0000313" key="3">
    <source>
        <dbReference type="Proteomes" id="UP000007431"/>
    </source>
</evidence>
<sequence length="67" mass="7246">MRGCSRIYTHPDLTDSDVWGLPGSVDRKKATGTLWTTSALAITAAAASAYYVLTRFTSLGAQLQRIL</sequence>
<accession>D8QAG4</accession>
<gene>
    <name evidence="2" type="ORF">SCHCODRAFT_110905</name>
</gene>
<dbReference type="AlphaFoldDB" id="D8QAG4"/>
<dbReference type="HOGENOM" id="CLU_2813869_0_0_1"/>